<dbReference type="AlphaFoldDB" id="A0A2V3IFC4"/>
<dbReference type="EMBL" id="NBIV01000263">
    <property type="protein sequence ID" value="PXF40728.1"/>
    <property type="molecule type" value="Genomic_DNA"/>
</dbReference>
<dbReference type="Proteomes" id="UP000247409">
    <property type="component" value="Unassembled WGS sequence"/>
</dbReference>
<keyword evidence="3" id="KW-1185">Reference proteome</keyword>
<sequence length="85" mass="9741">MGSEVRNLVVGLPVHRNGQGRTSHKQDELQARANGSHGLRHQREPESTKPAQRLKRKKTSRRKVANAEVEAAQGRLQRKRRMRVE</sequence>
<evidence type="ECO:0000313" key="2">
    <source>
        <dbReference type="EMBL" id="PXF40728.1"/>
    </source>
</evidence>
<name>A0A2V3IFC4_9FLOR</name>
<feature type="compositionally biased region" description="Basic residues" evidence="1">
    <location>
        <begin position="76"/>
        <end position="85"/>
    </location>
</feature>
<reference evidence="2 3" key="1">
    <citation type="journal article" date="2018" name="Mol. Biol. Evol.">
        <title>Analysis of the draft genome of the red seaweed Gracilariopsis chorda provides insights into genome size evolution in Rhodophyta.</title>
        <authorList>
            <person name="Lee J."/>
            <person name="Yang E.C."/>
            <person name="Graf L."/>
            <person name="Yang J.H."/>
            <person name="Qiu H."/>
            <person name="Zel Zion U."/>
            <person name="Chan C.X."/>
            <person name="Stephens T.G."/>
            <person name="Weber A.P.M."/>
            <person name="Boo G.H."/>
            <person name="Boo S.M."/>
            <person name="Kim K.M."/>
            <person name="Shin Y."/>
            <person name="Jung M."/>
            <person name="Lee S.J."/>
            <person name="Yim H.S."/>
            <person name="Lee J.H."/>
            <person name="Bhattacharya D."/>
            <person name="Yoon H.S."/>
        </authorList>
    </citation>
    <scope>NUCLEOTIDE SEQUENCE [LARGE SCALE GENOMIC DNA]</scope>
    <source>
        <strain evidence="2 3">SKKU-2015</strain>
        <tissue evidence="2">Whole body</tissue>
    </source>
</reference>
<feature type="region of interest" description="Disordered" evidence="1">
    <location>
        <begin position="1"/>
        <end position="85"/>
    </location>
</feature>
<evidence type="ECO:0000313" key="3">
    <source>
        <dbReference type="Proteomes" id="UP000247409"/>
    </source>
</evidence>
<feature type="compositionally biased region" description="Basic residues" evidence="1">
    <location>
        <begin position="52"/>
        <end position="64"/>
    </location>
</feature>
<proteinExistence type="predicted"/>
<evidence type="ECO:0000256" key="1">
    <source>
        <dbReference type="SAM" id="MobiDB-lite"/>
    </source>
</evidence>
<organism evidence="2 3">
    <name type="scientific">Gracilariopsis chorda</name>
    <dbReference type="NCBI Taxonomy" id="448386"/>
    <lineage>
        <taxon>Eukaryota</taxon>
        <taxon>Rhodophyta</taxon>
        <taxon>Florideophyceae</taxon>
        <taxon>Rhodymeniophycidae</taxon>
        <taxon>Gracilariales</taxon>
        <taxon>Gracilariaceae</taxon>
        <taxon>Gracilariopsis</taxon>
    </lineage>
</organism>
<gene>
    <name evidence="2" type="ORF">BWQ96_09561</name>
</gene>
<protein>
    <submittedName>
        <fullName evidence="2">Uncharacterized protein</fullName>
    </submittedName>
</protein>
<accession>A0A2V3IFC4</accession>
<comment type="caution">
    <text evidence="2">The sequence shown here is derived from an EMBL/GenBank/DDBJ whole genome shotgun (WGS) entry which is preliminary data.</text>
</comment>